<keyword evidence="2" id="KW-1185">Reference proteome</keyword>
<name>G4D691_9FIRM</name>
<dbReference type="AlphaFoldDB" id="G4D691"/>
<comment type="caution">
    <text evidence="1">The sequence shown here is derived from an EMBL/GenBank/DDBJ whole genome shotgun (WGS) entry which is preliminary data.</text>
</comment>
<sequence length="39" mass="5014">MLLNEFFQLRYFQEILYFHYFLKTLMNKAFLFDFHLFLA</sequence>
<proteinExistence type="predicted"/>
<accession>G4D691</accession>
<evidence type="ECO:0000313" key="2">
    <source>
        <dbReference type="Proteomes" id="UP000003422"/>
    </source>
</evidence>
<reference evidence="1 2" key="1">
    <citation type="submission" date="2011-06" db="EMBL/GenBank/DDBJ databases">
        <authorList>
            <person name="Muzny D."/>
            <person name="Qin X."/>
            <person name="Deng J."/>
            <person name="Jiang H."/>
            <person name="Liu Y."/>
            <person name="Qu J."/>
            <person name="Song X.-Z."/>
            <person name="Zhang L."/>
            <person name="Thornton R."/>
            <person name="Coyle M."/>
            <person name="Francisco L."/>
            <person name="Jackson L."/>
            <person name="Javaid M."/>
            <person name="Korchina V."/>
            <person name="Kovar C."/>
            <person name="Mata R."/>
            <person name="Mathew T."/>
            <person name="Ngo R."/>
            <person name="Nguyen L."/>
            <person name="Nguyen N."/>
            <person name="Okwuonu G."/>
            <person name="Ongeri F."/>
            <person name="Pham C."/>
            <person name="Simmons D."/>
            <person name="Wilczek-Boney K."/>
            <person name="Hale W."/>
            <person name="Jakkamsetti A."/>
            <person name="Pham P."/>
            <person name="Ruth R."/>
            <person name="San Lucas F."/>
            <person name="Warren J."/>
            <person name="Zhang J."/>
            <person name="Zhao Z."/>
            <person name="Zhou C."/>
            <person name="Zhu D."/>
            <person name="Lee S."/>
            <person name="Bess C."/>
            <person name="Blankenburg K."/>
            <person name="Forbes L."/>
            <person name="Fu Q."/>
            <person name="Gubbala S."/>
            <person name="Hirani K."/>
            <person name="Jayaseelan J.C."/>
            <person name="Lara F."/>
            <person name="Munidasa M."/>
            <person name="Palculict T."/>
            <person name="Patil S."/>
            <person name="Pu L.-L."/>
            <person name="Saada N."/>
            <person name="Tang L."/>
            <person name="Weissenberger G."/>
            <person name="Zhu Y."/>
            <person name="Hemphill L."/>
            <person name="Shang Y."/>
            <person name="Youmans B."/>
            <person name="Ayvaz T."/>
            <person name="Ross M."/>
            <person name="Santibanez J."/>
            <person name="Aqrawi P."/>
            <person name="Gross S."/>
            <person name="Joshi V."/>
            <person name="Fowler G."/>
            <person name="Nazareth L."/>
            <person name="Reid J."/>
            <person name="Worley K."/>
            <person name="Petrosino J."/>
            <person name="Highlander S."/>
            <person name="Gibbs R."/>
        </authorList>
    </citation>
    <scope>NUCLEOTIDE SEQUENCE [LARGE SCALE GENOMIC DNA]</scope>
    <source>
        <strain evidence="1 2">ATCC 29427</strain>
    </source>
</reference>
<protein>
    <submittedName>
        <fullName evidence="1">Uncharacterized protein</fullName>
    </submittedName>
</protein>
<gene>
    <name evidence="1" type="ORF">HMPREF9129_1921</name>
</gene>
<organism evidence="1 2">
    <name type="scientific">Peptoniphilus indolicus ATCC 29427</name>
    <dbReference type="NCBI Taxonomy" id="997350"/>
    <lineage>
        <taxon>Bacteria</taxon>
        <taxon>Bacillati</taxon>
        <taxon>Bacillota</taxon>
        <taxon>Tissierellia</taxon>
        <taxon>Tissierellales</taxon>
        <taxon>Peptoniphilaceae</taxon>
        <taxon>Peptoniphilus</taxon>
    </lineage>
</organism>
<dbReference type="HOGENOM" id="CLU_3314317_0_0_9"/>
<dbReference type="EMBL" id="AGBB01000198">
    <property type="protein sequence ID" value="EGY76639.1"/>
    <property type="molecule type" value="Genomic_DNA"/>
</dbReference>
<evidence type="ECO:0000313" key="1">
    <source>
        <dbReference type="EMBL" id="EGY76639.1"/>
    </source>
</evidence>
<dbReference type="Proteomes" id="UP000003422">
    <property type="component" value="Unassembled WGS sequence"/>
</dbReference>